<proteinExistence type="predicted"/>
<dbReference type="InterPro" id="IPR025248">
    <property type="entry name" value="DUF4007"/>
</dbReference>
<gene>
    <name evidence="1" type="ORF">CTM46_02235</name>
</gene>
<dbReference type="AlphaFoldDB" id="A0A2D3LIL4"/>
<name>A0A2D3LIL4_PREIN</name>
<evidence type="ECO:0000313" key="1">
    <source>
        <dbReference type="EMBL" id="ATV30379.1"/>
    </source>
</evidence>
<sequence length="286" mass="33423">MLINKYTFSGHESFPCKALWLKKGYDFALENNDWNELYSIVKLGVGKNMVASIRYWMRAFGMLDDDGLTDIAHLIFDSNNGTDPFIEDLGTLWLLHYTLISTGEATLYRLFFTNFQRERLTFDREHVVAFVKRTMTEKGKLKSFNENTVKKDVGVLLQNYVLSHKTLSMEDYSVLMTDLDLIRLSGDEKQYSFNVEGKRQIPLEILLYAIVREKGDNDSVDYDMLQTIGSIFCLTDMELINMLIDIQELFPDVFRYSDTAGLRQVQFLHKLKPSEVLKHYYRNEEF</sequence>
<reference evidence="1 2" key="1">
    <citation type="submission" date="2017-11" db="EMBL/GenBank/DDBJ databases">
        <title>Genome sequencing of Prevotella intermedia KCOM 1949.</title>
        <authorList>
            <person name="Kook J.-K."/>
            <person name="Park S.-N."/>
            <person name="Lim Y.K."/>
        </authorList>
    </citation>
    <scope>NUCLEOTIDE SEQUENCE [LARGE SCALE GENOMIC DNA]</scope>
    <source>
        <strain evidence="1 2">KCOM 1949</strain>
    </source>
</reference>
<protein>
    <submittedName>
        <fullName evidence="1">DUF4007 domain-containing protein</fullName>
    </submittedName>
</protein>
<dbReference type="Pfam" id="PF13182">
    <property type="entry name" value="DUF4007"/>
    <property type="match status" value="1"/>
</dbReference>
<dbReference type="Proteomes" id="UP000230742">
    <property type="component" value="Chromosome 1"/>
</dbReference>
<evidence type="ECO:0000313" key="2">
    <source>
        <dbReference type="Proteomes" id="UP000230742"/>
    </source>
</evidence>
<accession>A0A2D3LIL4</accession>
<dbReference type="RefSeq" id="WP_046824816.1">
    <property type="nucleotide sequence ID" value="NZ_CP024727.1"/>
</dbReference>
<organism evidence="1 2">
    <name type="scientific">Prevotella intermedia</name>
    <dbReference type="NCBI Taxonomy" id="28131"/>
    <lineage>
        <taxon>Bacteria</taxon>
        <taxon>Pseudomonadati</taxon>
        <taxon>Bacteroidota</taxon>
        <taxon>Bacteroidia</taxon>
        <taxon>Bacteroidales</taxon>
        <taxon>Prevotellaceae</taxon>
        <taxon>Prevotella</taxon>
    </lineage>
</organism>
<dbReference type="EMBL" id="CP024727">
    <property type="protein sequence ID" value="ATV30379.1"/>
    <property type="molecule type" value="Genomic_DNA"/>
</dbReference>